<evidence type="ECO:0000256" key="3">
    <source>
        <dbReference type="ARBA" id="ARBA00022842"/>
    </source>
</evidence>
<keyword evidence="6" id="KW-1185">Reference proteome</keyword>
<evidence type="ECO:0000313" key="6">
    <source>
        <dbReference type="Proteomes" id="UP000243052"/>
    </source>
</evidence>
<evidence type="ECO:0000256" key="4">
    <source>
        <dbReference type="RuleBase" id="RU363018"/>
    </source>
</evidence>
<dbReference type="AlphaFoldDB" id="A0A0X8HTP9"/>
<dbReference type="GO" id="GO:0016094">
    <property type="term" value="P:polyprenol biosynthetic process"/>
    <property type="evidence" value="ECO:0007669"/>
    <property type="project" value="TreeGrafter"/>
</dbReference>
<dbReference type="GO" id="GO:0045547">
    <property type="term" value="F:ditrans,polycis-polyprenyl diphosphate synthase [(2E,6E)-farnesyl diphosphate specific] activity"/>
    <property type="evidence" value="ECO:0007669"/>
    <property type="project" value="TreeGrafter"/>
</dbReference>
<dbReference type="GO" id="GO:0016020">
    <property type="term" value="C:membrane"/>
    <property type="evidence" value="ECO:0007669"/>
    <property type="project" value="TreeGrafter"/>
</dbReference>
<dbReference type="FunFam" id="3.40.1180.10:FF:000005">
    <property type="entry name" value="Alkyl transferase"/>
    <property type="match status" value="1"/>
</dbReference>
<dbReference type="EC" id="2.5.1.-" evidence="4"/>
<dbReference type="STRING" id="45286.A0A0X8HTP9"/>
<comment type="similarity">
    <text evidence="1 4">Belongs to the UPP synthase family.</text>
</comment>
<dbReference type="RefSeq" id="XP_017988278.1">
    <property type="nucleotide sequence ID" value="XM_018132789.1"/>
</dbReference>
<reference evidence="5 6" key="1">
    <citation type="submission" date="2016-01" db="EMBL/GenBank/DDBJ databases">
        <title>Genome sequence of the yeast Holleya sinecauda.</title>
        <authorList>
            <person name="Dietrich F.S."/>
        </authorList>
    </citation>
    <scope>NUCLEOTIDE SEQUENCE [LARGE SCALE GENOMIC DNA]</scope>
    <source>
        <strain evidence="5 6">ATCC 58844</strain>
    </source>
</reference>
<sequence length="279" mass="31530">MTSTNSTGQPFYINWLKNTFSRVISSSGKVPKHVAFIMDGNRRFAKRNNMEVREGHMAGFLSMNKVLELCYECGVTTATVFAFSVENFKRSAFEVNSLMELAKDRIKQITNHSDLAEKFGIRVVIVGDKSLLPDDVLQEVKRAEDATRNNNKALLNICIPYSGRGEILDAMKGAISEIEDGSLETPTEIDEDILNQHMCSTGSQSVDLLIRTSKVSRLSDFLIWQVSKKGVVIEFLECLWPEFGPVTMAWILIKFAFRKTYENLADGDYEATDEDRKMK</sequence>
<dbReference type="SUPFAM" id="SSF64005">
    <property type="entry name" value="Undecaprenyl diphosphate synthase"/>
    <property type="match status" value="1"/>
</dbReference>
<accession>A0A0X8HTP9</accession>
<name>A0A0X8HTP9_9SACH</name>
<dbReference type="PANTHER" id="PTHR10291">
    <property type="entry name" value="DEHYDRODOLICHYL DIPHOSPHATE SYNTHASE FAMILY MEMBER"/>
    <property type="match status" value="1"/>
</dbReference>
<dbReference type="CDD" id="cd00475">
    <property type="entry name" value="Cis_IPPS"/>
    <property type="match status" value="1"/>
</dbReference>
<protein>
    <recommendedName>
        <fullName evidence="4">Alkyl transferase</fullName>
        <ecNumber evidence="4">2.5.1.-</ecNumber>
    </recommendedName>
</protein>
<proteinExistence type="inferred from homology"/>
<dbReference type="Pfam" id="PF01255">
    <property type="entry name" value="Prenyltransf"/>
    <property type="match status" value="1"/>
</dbReference>
<keyword evidence="3" id="KW-0460">Magnesium</keyword>
<dbReference type="GO" id="GO:0005811">
    <property type="term" value="C:lipid droplet"/>
    <property type="evidence" value="ECO:0007669"/>
    <property type="project" value="TreeGrafter"/>
</dbReference>
<dbReference type="PANTHER" id="PTHR10291:SF43">
    <property type="entry name" value="DEHYDRODOLICHYL DIPHOSPHATE SYNTHASE COMPLEX SUBUNIT DHDDS"/>
    <property type="match status" value="1"/>
</dbReference>
<dbReference type="GO" id="GO:0005783">
    <property type="term" value="C:endoplasmic reticulum"/>
    <property type="evidence" value="ECO:0007669"/>
    <property type="project" value="TreeGrafter"/>
</dbReference>
<evidence type="ECO:0000313" key="5">
    <source>
        <dbReference type="EMBL" id="AMD21282.1"/>
    </source>
</evidence>
<gene>
    <name evidence="5" type="ORF">AW171_hschr53224</name>
</gene>
<keyword evidence="2 4" id="KW-0808">Transferase</keyword>
<dbReference type="EMBL" id="CP014245">
    <property type="protein sequence ID" value="AMD21282.1"/>
    <property type="molecule type" value="Genomic_DNA"/>
</dbReference>
<dbReference type="GO" id="GO:1904423">
    <property type="term" value="C:dehydrodolichyl diphosphate synthase complex"/>
    <property type="evidence" value="ECO:0007669"/>
    <property type="project" value="TreeGrafter"/>
</dbReference>
<dbReference type="GeneID" id="28724563"/>
<dbReference type="InterPro" id="IPR001441">
    <property type="entry name" value="UPP_synth-like"/>
</dbReference>
<dbReference type="NCBIfam" id="TIGR00055">
    <property type="entry name" value="uppS"/>
    <property type="match status" value="1"/>
</dbReference>
<dbReference type="Gene3D" id="3.40.1180.10">
    <property type="entry name" value="Decaprenyl diphosphate synthase-like"/>
    <property type="match status" value="1"/>
</dbReference>
<dbReference type="HAMAP" id="MF_01139">
    <property type="entry name" value="ISPT"/>
    <property type="match status" value="1"/>
</dbReference>
<dbReference type="OrthoDB" id="4173905at2759"/>
<evidence type="ECO:0000256" key="2">
    <source>
        <dbReference type="ARBA" id="ARBA00022679"/>
    </source>
</evidence>
<organism evidence="5 6">
    <name type="scientific">Eremothecium sinecaudum</name>
    <dbReference type="NCBI Taxonomy" id="45286"/>
    <lineage>
        <taxon>Eukaryota</taxon>
        <taxon>Fungi</taxon>
        <taxon>Dikarya</taxon>
        <taxon>Ascomycota</taxon>
        <taxon>Saccharomycotina</taxon>
        <taxon>Saccharomycetes</taxon>
        <taxon>Saccharomycetales</taxon>
        <taxon>Saccharomycetaceae</taxon>
        <taxon>Eremothecium</taxon>
    </lineage>
</organism>
<dbReference type="Proteomes" id="UP000243052">
    <property type="component" value="Chromosome v"/>
</dbReference>
<dbReference type="InterPro" id="IPR036424">
    <property type="entry name" value="UPP_synth-like_sf"/>
</dbReference>
<evidence type="ECO:0000256" key="1">
    <source>
        <dbReference type="ARBA" id="ARBA00005432"/>
    </source>
</evidence>